<dbReference type="RefSeq" id="XP_040723531.1">
    <property type="nucleotide sequence ID" value="XM_040865924.1"/>
</dbReference>
<comment type="caution">
    <text evidence="1">The sequence shown here is derived from an EMBL/GenBank/DDBJ whole genome shotgun (WGS) entry which is preliminary data.</text>
</comment>
<sequence>MVETAIQAAFTGPVKSESKTPSNEVATVLIDPTGDLILEVRERDGLQASAIRVSSALMAHHSVVLRGVLDPDFKLDASLDPENPMTLTVKGDPCEMRLLCAVFHCQHDEIPVKLDFDMLRALARLAGTWQCRDAFKRFVQLWLLALLEDLMEKGFIEEDGSSFFKSAVNLMSIANAFQLGEPFCLKLLHKCYEHLPFHSHTLGTGSCKLSTWEEKMRSVHLEAKLMILEAINLCVEGLKKRDEFQRCRKKSRCSGQLLPPDPDPLTMLESASLYPASAISNESISSLYSKLPIISMLDSRMFRCECQSCGRFYYWNWDNEPHYDRIKKALVKAQALFKHLEVEWRHHYTSD</sequence>
<dbReference type="OrthoDB" id="5275938at2759"/>
<evidence type="ECO:0000313" key="1">
    <source>
        <dbReference type="EMBL" id="ORY78650.1"/>
    </source>
</evidence>
<name>A0A1Y2F423_PROLT</name>
<dbReference type="AlphaFoldDB" id="A0A1Y2F423"/>
<evidence type="ECO:0000313" key="2">
    <source>
        <dbReference type="Proteomes" id="UP000193685"/>
    </source>
</evidence>
<proteinExistence type="predicted"/>
<evidence type="ECO:0008006" key="3">
    <source>
        <dbReference type="Google" id="ProtNLM"/>
    </source>
</evidence>
<dbReference type="Proteomes" id="UP000193685">
    <property type="component" value="Unassembled WGS sequence"/>
</dbReference>
<dbReference type="GeneID" id="63782523"/>
<reference evidence="1 2" key="1">
    <citation type="submission" date="2016-07" db="EMBL/GenBank/DDBJ databases">
        <title>Pervasive Adenine N6-methylation of Active Genes in Fungi.</title>
        <authorList>
            <consortium name="DOE Joint Genome Institute"/>
            <person name="Mondo S.J."/>
            <person name="Dannebaum R.O."/>
            <person name="Kuo R.C."/>
            <person name="Labutti K."/>
            <person name="Haridas S."/>
            <person name="Kuo A."/>
            <person name="Salamov A."/>
            <person name="Ahrendt S.R."/>
            <person name="Lipzen A."/>
            <person name="Sullivan W."/>
            <person name="Andreopoulos W.B."/>
            <person name="Clum A."/>
            <person name="Lindquist E."/>
            <person name="Daum C."/>
            <person name="Ramamoorthy G.K."/>
            <person name="Gryganskyi A."/>
            <person name="Culley D."/>
            <person name="Magnuson J.K."/>
            <person name="James T.Y."/>
            <person name="O'Malley M.A."/>
            <person name="Stajich J.E."/>
            <person name="Spatafora J.W."/>
            <person name="Visel A."/>
            <person name="Grigoriev I.V."/>
        </authorList>
    </citation>
    <scope>NUCLEOTIDE SEQUENCE [LARGE SCALE GENOMIC DNA]</scope>
    <source>
        <strain evidence="1 2">12-1054</strain>
    </source>
</reference>
<keyword evidence="2" id="KW-1185">Reference proteome</keyword>
<gene>
    <name evidence="1" type="ORF">BCR37DRAFT_110679</name>
</gene>
<accession>A0A1Y2F423</accession>
<organism evidence="1 2">
    <name type="scientific">Protomyces lactucae-debilis</name>
    <dbReference type="NCBI Taxonomy" id="2754530"/>
    <lineage>
        <taxon>Eukaryota</taxon>
        <taxon>Fungi</taxon>
        <taxon>Dikarya</taxon>
        <taxon>Ascomycota</taxon>
        <taxon>Taphrinomycotina</taxon>
        <taxon>Taphrinomycetes</taxon>
        <taxon>Taphrinales</taxon>
        <taxon>Protomycetaceae</taxon>
        <taxon>Protomyces</taxon>
    </lineage>
</organism>
<dbReference type="EMBL" id="MCFI01000017">
    <property type="protein sequence ID" value="ORY78650.1"/>
    <property type="molecule type" value="Genomic_DNA"/>
</dbReference>
<protein>
    <recommendedName>
        <fullName evidence="3">BTB domain-containing protein</fullName>
    </recommendedName>
</protein>